<evidence type="ECO:0000313" key="13">
    <source>
        <dbReference type="Proteomes" id="UP001597063"/>
    </source>
</evidence>
<dbReference type="Proteomes" id="UP001597063">
    <property type="component" value="Unassembled WGS sequence"/>
</dbReference>
<gene>
    <name evidence="12" type="ORF">ACFQZM_31985</name>
</gene>
<dbReference type="Gene3D" id="1.20.5.1930">
    <property type="match status" value="1"/>
</dbReference>
<dbReference type="RefSeq" id="WP_131757606.1">
    <property type="nucleotide sequence ID" value="NZ_CAACUY010000034.1"/>
</dbReference>
<dbReference type="EMBL" id="JBHTGP010000016">
    <property type="protein sequence ID" value="MFD0689147.1"/>
    <property type="molecule type" value="Genomic_DNA"/>
</dbReference>
<evidence type="ECO:0000256" key="2">
    <source>
        <dbReference type="ARBA" id="ARBA00012438"/>
    </source>
</evidence>
<dbReference type="SUPFAM" id="SSF55874">
    <property type="entry name" value="ATPase domain of HSP90 chaperone/DNA topoisomerase II/histidine kinase"/>
    <property type="match status" value="1"/>
</dbReference>
<keyword evidence="3" id="KW-0597">Phosphoprotein</keyword>
<accession>A0ABW2XSE9</accession>
<feature type="transmembrane region" description="Helical" evidence="9">
    <location>
        <begin position="68"/>
        <end position="91"/>
    </location>
</feature>
<organism evidence="12 13">
    <name type="scientific">Actinomadura fibrosa</name>
    <dbReference type="NCBI Taxonomy" id="111802"/>
    <lineage>
        <taxon>Bacteria</taxon>
        <taxon>Bacillati</taxon>
        <taxon>Actinomycetota</taxon>
        <taxon>Actinomycetes</taxon>
        <taxon>Streptosporangiales</taxon>
        <taxon>Thermomonosporaceae</taxon>
        <taxon>Actinomadura</taxon>
    </lineage>
</organism>
<evidence type="ECO:0000256" key="3">
    <source>
        <dbReference type="ARBA" id="ARBA00022553"/>
    </source>
</evidence>
<evidence type="ECO:0000313" key="12">
    <source>
        <dbReference type="EMBL" id="MFD0689147.1"/>
    </source>
</evidence>
<dbReference type="InterPro" id="IPR011712">
    <property type="entry name" value="Sig_transdc_His_kin_sub3_dim/P"/>
</dbReference>
<evidence type="ECO:0000256" key="5">
    <source>
        <dbReference type="ARBA" id="ARBA00022741"/>
    </source>
</evidence>
<evidence type="ECO:0000256" key="4">
    <source>
        <dbReference type="ARBA" id="ARBA00022679"/>
    </source>
</evidence>
<keyword evidence="9" id="KW-0812">Transmembrane</keyword>
<protein>
    <recommendedName>
        <fullName evidence="2">histidine kinase</fullName>
        <ecNumber evidence="2">2.7.13.3</ecNumber>
    </recommendedName>
</protein>
<proteinExistence type="predicted"/>
<keyword evidence="4" id="KW-0808">Transferase</keyword>
<feature type="transmembrane region" description="Helical" evidence="9">
    <location>
        <begin position="45"/>
        <end position="62"/>
    </location>
</feature>
<name>A0ABW2XSE9_9ACTN</name>
<keyword evidence="9" id="KW-1133">Transmembrane helix</keyword>
<dbReference type="InterPro" id="IPR003594">
    <property type="entry name" value="HATPase_dom"/>
</dbReference>
<comment type="caution">
    <text evidence="12">The sequence shown here is derived from an EMBL/GenBank/DDBJ whole genome shotgun (WGS) entry which is preliminary data.</text>
</comment>
<evidence type="ECO:0000256" key="6">
    <source>
        <dbReference type="ARBA" id="ARBA00022777"/>
    </source>
</evidence>
<dbReference type="EC" id="2.7.13.3" evidence="2"/>
<keyword evidence="5" id="KW-0547">Nucleotide-binding</keyword>
<keyword evidence="8" id="KW-0902">Two-component regulatory system</keyword>
<feature type="domain" description="Histidine kinase/HSP90-like ATPase" evidence="10">
    <location>
        <begin position="299"/>
        <end position="388"/>
    </location>
</feature>
<dbReference type="CDD" id="cd16917">
    <property type="entry name" value="HATPase_UhpB-NarQ-NarX-like"/>
    <property type="match status" value="1"/>
</dbReference>
<evidence type="ECO:0000259" key="11">
    <source>
        <dbReference type="Pfam" id="PF07730"/>
    </source>
</evidence>
<dbReference type="Gene3D" id="3.30.565.10">
    <property type="entry name" value="Histidine kinase-like ATPase, C-terminal domain"/>
    <property type="match status" value="1"/>
</dbReference>
<dbReference type="InterPro" id="IPR050482">
    <property type="entry name" value="Sensor_HK_TwoCompSys"/>
</dbReference>
<keyword evidence="13" id="KW-1185">Reference proteome</keyword>
<dbReference type="Pfam" id="PF07730">
    <property type="entry name" value="HisKA_3"/>
    <property type="match status" value="1"/>
</dbReference>
<dbReference type="InterPro" id="IPR036890">
    <property type="entry name" value="HATPase_C_sf"/>
</dbReference>
<feature type="transmembrane region" description="Helical" evidence="9">
    <location>
        <begin position="17"/>
        <end position="36"/>
    </location>
</feature>
<evidence type="ECO:0000256" key="9">
    <source>
        <dbReference type="SAM" id="Phobius"/>
    </source>
</evidence>
<evidence type="ECO:0000256" key="8">
    <source>
        <dbReference type="ARBA" id="ARBA00023012"/>
    </source>
</evidence>
<feature type="transmembrane region" description="Helical" evidence="9">
    <location>
        <begin position="141"/>
        <end position="158"/>
    </location>
</feature>
<feature type="transmembrane region" description="Helical" evidence="9">
    <location>
        <begin position="103"/>
        <end position="129"/>
    </location>
</feature>
<sequence>MDTIASRDRLTRLADGAAPWMLGLLLSALVLVDYSAGRHARPRDLVIVLFAALAGVTAGTSRRRLWPLFAVTAAGTVLFSQWPGLIVASYYAATRLRRGIHIVAFTAAAAAGLAGMPLLNTALGTGFLLGPDPEVSAAERAFTGLLLVGTPLTVGLWIDARRAVIAGLAERARRLEREQVARAEQARAAERTRIAREMHDVVAHKVSLIVLHAGALEVNAPDAATETAAALIRTAGREALGDLRDVLGVLRAPRAPAEPPVPPPVLHDLDRLLRESRAAGLQVRRHVKGDARTLPSAAERAAYRVVQEALTNVHRHAAGAATQVTLHYHPHHLEVTVRNDPPAQHRADPLPGSGLGLTGLRERLDLAGGHLDADHDPDGGFTVRARIPA</sequence>
<keyword evidence="7" id="KW-0067">ATP-binding</keyword>
<reference evidence="13" key="1">
    <citation type="journal article" date="2019" name="Int. J. Syst. Evol. Microbiol.">
        <title>The Global Catalogue of Microorganisms (GCM) 10K type strain sequencing project: providing services to taxonomists for standard genome sequencing and annotation.</title>
        <authorList>
            <consortium name="The Broad Institute Genomics Platform"/>
            <consortium name="The Broad Institute Genome Sequencing Center for Infectious Disease"/>
            <person name="Wu L."/>
            <person name="Ma J."/>
        </authorList>
    </citation>
    <scope>NUCLEOTIDE SEQUENCE [LARGE SCALE GENOMIC DNA]</scope>
    <source>
        <strain evidence="13">JCM 9371</strain>
    </source>
</reference>
<keyword evidence="6 12" id="KW-0418">Kinase</keyword>
<dbReference type="PANTHER" id="PTHR24421">
    <property type="entry name" value="NITRATE/NITRITE SENSOR PROTEIN NARX-RELATED"/>
    <property type="match status" value="1"/>
</dbReference>
<evidence type="ECO:0000256" key="1">
    <source>
        <dbReference type="ARBA" id="ARBA00000085"/>
    </source>
</evidence>
<dbReference type="Pfam" id="PF02518">
    <property type="entry name" value="HATPase_c"/>
    <property type="match status" value="1"/>
</dbReference>
<feature type="domain" description="Signal transduction histidine kinase subgroup 3 dimerisation and phosphoacceptor" evidence="11">
    <location>
        <begin position="190"/>
        <end position="253"/>
    </location>
</feature>
<dbReference type="GO" id="GO:0016301">
    <property type="term" value="F:kinase activity"/>
    <property type="evidence" value="ECO:0007669"/>
    <property type="project" value="UniProtKB-KW"/>
</dbReference>
<dbReference type="PANTHER" id="PTHR24421:SF10">
    <property type="entry name" value="NITRATE_NITRITE SENSOR PROTEIN NARQ"/>
    <property type="match status" value="1"/>
</dbReference>
<comment type="catalytic activity">
    <reaction evidence="1">
        <text>ATP + protein L-histidine = ADP + protein N-phospho-L-histidine.</text>
        <dbReference type="EC" id="2.7.13.3"/>
    </reaction>
</comment>
<keyword evidence="9" id="KW-0472">Membrane</keyword>
<evidence type="ECO:0000256" key="7">
    <source>
        <dbReference type="ARBA" id="ARBA00022840"/>
    </source>
</evidence>
<evidence type="ECO:0000259" key="10">
    <source>
        <dbReference type="Pfam" id="PF02518"/>
    </source>
</evidence>